<dbReference type="RefSeq" id="WP_337695388.1">
    <property type="nucleotide sequence ID" value="NZ_JBBEGN010000005.1"/>
</dbReference>
<proteinExistence type="predicted"/>
<dbReference type="InterPro" id="IPR050275">
    <property type="entry name" value="PGM_Phosphatase"/>
</dbReference>
<reference evidence="1 2" key="1">
    <citation type="submission" date="2024-03" db="EMBL/GenBank/DDBJ databases">
        <title>Actinomycetospora sp. OC33-EN08, a novel actinomycete isolated from wild orchid (Aerides multiflora).</title>
        <authorList>
            <person name="Suriyachadkun C."/>
        </authorList>
    </citation>
    <scope>NUCLEOTIDE SEQUENCE [LARGE SCALE GENOMIC DNA]</scope>
    <source>
        <strain evidence="1 2">OC33-EN08</strain>
    </source>
</reference>
<protein>
    <submittedName>
        <fullName evidence="1">Acid phosphatase</fullName>
        <ecNumber evidence="1">3.1.3.2</ecNumber>
    </submittedName>
</protein>
<keyword evidence="1" id="KW-0378">Hydrolase</keyword>
<dbReference type="GO" id="GO:0003993">
    <property type="term" value="F:acid phosphatase activity"/>
    <property type="evidence" value="ECO:0007669"/>
    <property type="project" value="UniProtKB-EC"/>
</dbReference>
<gene>
    <name evidence="1" type="ORF">WCD74_13705</name>
</gene>
<dbReference type="SMART" id="SM00855">
    <property type="entry name" value="PGAM"/>
    <property type="match status" value="1"/>
</dbReference>
<dbReference type="Proteomes" id="UP001385809">
    <property type="component" value="Unassembled WGS sequence"/>
</dbReference>
<name>A0ABU8MQG4_9PSEU</name>
<sequence length="213" mass="23166">MVSESPVGRLYLLRHGETEWSRSGQHTGRTDIPLTARGEEQARVAGDLLRTLRGDAQPAPVVWCSPRTRAAHTADLAGLRVDEVREDLVEWDYGDYEGRTTPDIRTEDPGWTIWTHPVPHGETDEAIAARIDRVVADADAELAGRDVILVGHGHASRVLIARYLGLPPSAGVGFAFDPASVTVLGHERGEHRIDLLNVPGGLVEAPPPPADRH</sequence>
<keyword evidence="2" id="KW-1185">Reference proteome</keyword>
<dbReference type="InterPro" id="IPR029033">
    <property type="entry name" value="His_PPase_superfam"/>
</dbReference>
<dbReference type="Gene3D" id="3.40.50.1240">
    <property type="entry name" value="Phosphoglycerate mutase-like"/>
    <property type="match status" value="1"/>
</dbReference>
<dbReference type="NCBIfam" id="NF009993">
    <property type="entry name" value="PRK13462.1"/>
    <property type="match status" value="1"/>
</dbReference>
<dbReference type="Pfam" id="PF00300">
    <property type="entry name" value="His_Phos_1"/>
    <property type="match status" value="1"/>
</dbReference>
<evidence type="ECO:0000313" key="1">
    <source>
        <dbReference type="EMBL" id="MEJ2868822.1"/>
    </source>
</evidence>
<dbReference type="PANTHER" id="PTHR48100">
    <property type="entry name" value="BROAD-SPECIFICITY PHOSPHATASE YOR283W-RELATED"/>
    <property type="match status" value="1"/>
</dbReference>
<dbReference type="InterPro" id="IPR013078">
    <property type="entry name" value="His_Pase_superF_clade-1"/>
</dbReference>
<accession>A0ABU8MQG4</accession>
<dbReference type="PANTHER" id="PTHR48100:SF15">
    <property type="entry name" value="SEDOHEPTULOSE 1,7-BISPHOSPHATASE"/>
    <property type="match status" value="1"/>
</dbReference>
<dbReference type="CDD" id="cd07067">
    <property type="entry name" value="HP_PGM_like"/>
    <property type="match status" value="1"/>
</dbReference>
<dbReference type="EMBL" id="JBBEGN010000005">
    <property type="protein sequence ID" value="MEJ2868822.1"/>
    <property type="molecule type" value="Genomic_DNA"/>
</dbReference>
<organism evidence="1 2">
    <name type="scientific">Actinomycetospora aurantiaca</name>
    <dbReference type="NCBI Taxonomy" id="3129233"/>
    <lineage>
        <taxon>Bacteria</taxon>
        <taxon>Bacillati</taxon>
        <taxon>Actinomycetota</taxon>
        <taxon>Actinomycetes</taxon>
        <taxon>Pseudonocardiales</taxon>
        <taxon>Pseudonocardiaceae</taxon>
        <taxon>Actinomycetospora</taxon>
    </lineage>
</organism>
<evidence type="ECO:0000313" key="2">
    <source>
        <dbReference type="Proteomes" id="UP001385809"/>
    </source>
</evidence>
<comment type="caution">
    <text evidence="1">The sequence shown here is derived from an EMBL/GenBank/DDBJ whole genome shotgun (WGS) entry which is preliminary data.</text>
</comment>
<dbReference type="EC" id="3.1.3.2" evidence="1"/>
<dbReference type="SUPFAM" id="SSF53254">
    <property type="entry name" value="Phosphoglycerate mutase-like"/>
    <property type="match status" value="1"/>
</dbReference>